<evidence type="ECO:0000313" key="3">
    <source>
        <dbReference type="Proteomes" id="UP000586042"/>
    </source>
</evidence>
<sequence>MIDLTTADLRALHRSALDLAGRAIAQVTSADLDGPTPCAEWTLGELLLHMVSENRGFAAAAAHPPAQPPVWDDGDLGDDPFGAYHDSAAAVAKAFAAPDIYERQVEVREFGVFSGRTAIGMHMIDCLVHGWDVAASIGASYRPDPELVAAGLAVAARIPDTPKSRGPGAAFDTRVPVPDDAPDFQRVLALLGRSPSWTAPC</sequence>
<dbReference type="AlphaFoldDB" id="A0A7Y6I5A1"/>
<evidence type="ECO:0000259" key="1">
    <source>
        <dbReference type="Pfam" id="PF11716"/>
    </source>
</evidence>
<reference evidence="2 3" key="1">
    <citation type="submission" date="2020-06" db="EMBL/GenBank/DDBJ databases">
        <title>Nonomuraea sp. SMC257, a novel actinomycete isolated from soil.</title>
        <authorList>
            <person name="Chanama M."/>
        </authorList>
    </citation>
    <scope>NUCLEOTIDE SEQUENCE [LARGE SCALE GENOMIC DNA]</scope>
    <source>
        <strain evidence="2 3">SMC257</strain>
    </source>
</reference>
<protein>
    <submittedName>
        <fullName evidence="2">TIGR03086 family protein</fullName>
    </submittedName>
</protein>
<comment type="caution">
    <text evidence="2">The sequence shown here is derived from an EMBL/GenBank/DDBJ whole genome shotgun (WGS) entry which is preliminary data.</text>
</comment>
<dbReference type="EMBL" id="JABWGN010000004">
    <property type="protein sequence ID" value="NUW31963.1"/>
    <property type="molecule type" value="Genomic_DNA"/>
</dbReference>
<dbReference type="Pfam" id="PF11716">
    <property type="entry name" value="MDMPI_N"/>
    <property type="match status" value="1"/>
</dbReference>
<dbReference type="GO" id="GO:0046872">
    <property type="term" value="F:metal ion binding"/>
    <property type="evidence" value="ECO:0007669"/>
    <property type="project" value="InterPro"/>
</dbReference>
<name>A0A7Y6I5A1_9ACTN</name>
<dbReference type="Proteomes" id="UP000586042">
    <property type="component" value="Unassembled WGS sequence"/>
</dbReference>
<proteinExistence type="predicted"/>
<dbReference type="InterPro" id="IPR024344">
    <property type="entry name" value="MDMPI_metal-binding"/>
</dbReference>
<dbReference type="InterPro" id="IPR017517">
    <property type="entry name" value="Maleyloyr_isom"/>
</dbReference>
<dbReference type="Gene3D" id="1.20.120.450">
    <property type="entry name" value="dinb family like domain"/>
    <property type="match status" value="1"/>
</dbReference>
<dbReference type="InterPro" id="IPR017520">
    <property type="entry name" value="CHP03086"/>
</dbReference>
<organism evidence="2 3">
    <name type="scientific">Nonomuraea montanisoli</name>
    <dbReference type="NCBI Taxonomy" id="2741721"/>
    <lineage>
        <taxon>Bacteria</taxon>
        <taxon>Bacillati</taxon>
        <taxon>Actinomycetota</taxon>
        <taxon>Actinomycetes</taxon>
        <taxon>Streptosporangiales</taxon>
        <taxon>Streptosporangiaceae</taxon>
        <taxon>Nonomuraea</taxon>
    </lineage>
</organism>
<accession>A0A7Y6I5A1</accession>
<keyword evidence="3" id="KW-1185">Reference proteome</keyword>
<dbReference type="SUPFAM" id="SSF109854">
    <property type="entry name" value="DinB/YfiT-like putative metalloenzymes"/>
    <property type="match status" value="1"/>
</dbReference>
<gene>
    <name evidence="2" type="ORF">HTZ77_11055</name>
</gene>
<dbReference type="NCBIfam" id="TIGR03083">
    <property type="entry name" value="maleylpyruvate isomerase family mycothiol-dependent enzyme"/>
    <property type="match status" value="1"/>
</dbReference>
<dbReference type="NCBIfam" id="TIGR03086">
    <property type="entry name" value="TIGR03086 family metal-binding protein"/>
    <property type="match status" value="1"/>
</dbReference>
<dbReference type="InterPro" id="IPR034660">
    <property type="entry name" value="DinB/YfiT-like"/>
</dbReference>
<feature type="domain" description="Mycothiol-dependent maleylpyruvate isomerase metal-binding" evidence="1">
    <location>
        <begin position="20"/>
        <end position="134"/>
    </location>
</feature>
<evidence type="ECO:0000313" key="2">
    <source>
        <dbReference type="EMBL" id="NUW31963.1"/>
    </source>
</evidence>